<dbReference type="OrthoDB" id="9761985at2"/>
<keyword evidence="2" id="KW-0808">Transferase</keyword>
<dbReference type="GO" id="GO:0008168">
    <property type="term" value="F:methyltransferase activity"/>
    <property type="evidence" value="ECO:0007669"/>
    <property type="project" value="UniProtKB-KW"/>
</dbReference>
<evidence type="ECO:0000313" key="2">
    <source>
        <dbReference type="EMBL" id="ADZ91294.1"/>
    </source>
</evidence>
<dbReference type="SUPFAM" id="SSF53335">
    <property type="entry name" value="S-adenosyl-L-methionine-dependent methyltransferases"/>
    <property type="match status" value="1"/>
</dbReference>
<keyword evidence="1" id="KW-0620">Polyamine biosynthesis</keyword>
<organism evidence="2 3">
    <name type="scientific">Marinomonas mediterranea (strain ATCC 700492 / JCM 21426 / NBRC 103028 / MMB-1)</name>
    <dbReference type="NCBI Taxonomy" id="717774"/>
    <lineage>
        <taxon>Bacteria</taxon>
        <taxon>Pseudomonadati</taxon>
        <taxon>Pseudomonadota</taxon>
        <taxon>Gammaproteobacteria</taxon>
        <taxon>Oceanospirillales</taxon>
        <taxon>Oceanospirillaceae</taxon>
        <taxon>Marinomonas</taxon>
    </lineage>
</organism>
<sequence>MEALYKDSDSFGEINVFDDGKYRILSFAEGDEQSRMQIAAPHVLQNDYTQAMLLSLLFTPQPKRVCILGLGGGSLLNALYHAIPKVNIAAIELREKVIDAANRFFKLPIGKRIEIINTDALLFLTDHKYRKFDILFTDIYQSNGIDEKALTQHFIEASAGAIKEQGTLVINCWDDQINNQTLVETLNEKFQQIIGVDTGSGNWVIVATNSRIEPNNKQTKLEATKLSNKLEIPLTKWTSKIKYIK</sequence>
<dbReference type="EMBL" id="CP002583">
    <property type="protein sequence ID" value="ADZ91294.1"/>
    <property type="molecule type" value="Genomic_DNA"/>
</dbReference>
<protein>
    <submittedName>
        <fullName evidence="2">Methyltransferase</fullName>
    </submittedName>
</protein>
<keyword evidence="2" id="KW-0489">Methyltransferase</keyword>
<proteinExistence type="predicted"/>
<gene>
    <name evidence="2" type="ordered locus">Marme_2046</name>
</gene>
<dbReference type="Pfam" id="PF01564">
    <property type="entry name" value="Spermine_synth"/>
    <property type="match status" value="1"/>
</dbReference>
<dbReference type="PATRIC" id="fig|717774.3.peg.2107"/>
<dbReference type="RefSeq" id="WP_013661199.1">
    <property type="nucleotide sequence ID" value="NC_015276.1"/>
</dbReference>
<name>F2K3F2_MARM1</name>
<dbReference type="NCBIfam" id="NF037959">
    <property type="entry name" value="MFS_SpdSyn"/>
    <property type="match status" value="1"/>
</dbReference>
<dbReference type="PANTHER" id="PTHR43317:SF1">
    <property type="entry name" value="THERMOSPERMINE SYNTHASE ACAULIS5"/>
    <property type="match status" value="1"/>
</dbReference>
<dbReference type="KEGG" id="mme:Marme_2046"/>
<keyword evidence="3" id="KW-1185">Reference proteome</keyword>
<reference evidence="2 3" key="1">
    <citation type="journal article" date="2012" name="Stand. Genomic Sci.">
        <title>Complete genome sequence of the melanogenic marine bacterium Marinomonas mediterranea type strain (MMB-1(T)).</title>
        <authorList>
            <person name="Lucas-Elio P."/>
            <person name="Goodwin L."/>
            <person name="Woyke T."/>
            <person name="Pitluck S."/>
            <person name="Nolan M."/>
            <person name="Kyrpides N.C."/>
            <person name="Detter J.C."/>
            <person name="Copeland A."/>
            <person name="Teshima H."/>
            <person name="Bruce D."/>
            <person name="Detter C."/>
            <person name="Tapia R."/>
            <person name="Han S."/>
            <person name="Land M.L."/>
            <person name="Ivanova N."/>
            <person name="Mikhailova N."/>
            <person name="Johnston A.W."/>
            <person name="Sanchez-Amat A."/>
        </authorList>
    </citation>
    <scope>NUCLEOTIDE SEQUENCE [LARGE SCALE GENOMIC DNA]</scope>
    <source>
        <strain evidence="3">ATCC 700492 / JCM 21426 / NBRC 103028 / MMB-1</strain>
    </source>
</reference>
<dbReference type="Proteomes" id="UP000001062">
    <property type="component" value="Chromosome"/>
</dbReference>
<dbReference type="Gene3D" id="3.40.50.150">
    <property type="entry name" value="Vaccinia Virus protein VP39"/>
    <property type="match status" value="1"/>
</dbReference>
<dbReference type="HOGENOM" id="CLU_060070_2_1_6"/>
<dbReference type="GO" id="GO:0032259">
    <property type="term" value="P:methylation"/>
    <property type="evidence" value="ECO:0007669"/>
    <property type="project" value="UniProtKB-KW"/>
</dbReference>
<dbReference type="PANTHER" id="PTHR43317">
    <property type="entry name" value="THERMOSPERMINE SYNTHASE ACAULIS5"/>
    <property type="match status" value="1"/>
</dbReference>
<dbReference type="InterPro" id="IPR029063">
    <property type="entry name" value="SAM-dependent_MTases_sf"/>
</dbReference>
<dbReference type="GO" id="GO:0006596">
    <property type="term" value="P:polyamine biosynthetic process"/>
    <property type="evidence" value="ECO:0007669"/>
    <property type="project" value="UniProtKB-KW"/>
</dbReference>
<dbReference type="STRING" id="717774.Marme_2046"/>
<evidence type="ECO:0000313" key="3">
    <source>
        <dbReference type="Proteomes" id="UP000001062"/>
    </source>
</evidence>
<dbReference type="AlphaFoldDB" id="F2K3F2"/>
<accession>F2K3F2</accession>
<dbReference type="eggNOG" id="COG0421">
    <property type="taxonomic scope" value="Bacteria"/>
</dbReference>
<evidence type="ECO:0000256" key="1">
    <source>
        <dbReference type="ARBA" id="ARBA00023115"/>
    </source>
</evidence>